<dbReference type="InterPro" id="IPR006631">
    <property type="entry name" value="DM4_12"/>
</dbReference>
<dbReference type="STRING" id="69004.A0A182QTT4"/>
<evidence type="ECO:0000256" key="1">
    <source>
        <dbReference type="SAM" id="Phobius"/>
    </source>
</evidence>
<protein>
    <submittedName>
        <fullName evidence="2">Uncharacterized protein</fullName>
    </submittedName>
</protein>
<keyword evidence="1" id="KW-0812">Transmembrane</keyword>
<evidence type="ECO:0000313" key="3">
    <source>
        <dbReference type="Proteomes" id="UP000075886"/>
    </source>
</evidence>
<dbReference type="PANTHER" id="PTHR21398:SF22">
    <property type="entry name" value="IP12060P-RELATED"/>
    <property type="match status" value="1"/>
</dbReference>
<organism evidence="2 3">
    <name type="scientific">Anopheles farauti</name>
    <dbReference type="NCBI Taxonomy" id="69004"/>
    <lineage>
        <taxon>Eukaryota</taxon>
        <taxon>Metazoa</taxon>
        <taxon>Ecdysozoa</taxon>
        <taxon>Arthropoda</taxon>
        <taxon>Hexapoda</taxon>
        <taxon>Insecta</taxon>
        <taxon>Pterygota</taxon>
        <taxon>Neoptera</taxon>
        <taxon>Endopterygota</taxon>
        <taxon>Diptera</taxon>
        <taxon>Nematocera</taxon>
        <taxon>Culicoidea</taxon>
        <taxon>Culicidae</taxon>
        <taxon>Anophelinae</taxon>
        <taxon>Anopheles</taxon>
    </lineage>
</organism>
<feature type="transmembrane region" description="Helical" evidence="1">
    <location>
        <begin position="53"/>
        <end position="72"/>
    </location>
</feature>
<reference evidence="3" key="1">
    <citation type="submission" date="2014-01" db="EMBL/GenBank/DDBJ databases">
        <title>The Genome Sequence of Anopheles farauti FAR1 (V2).</title>
        <authorList>
            <consortium name="The Broad Institute Genomics Platform"/>
            <person name="Neafsey D.E."/>
            <person name="Besansky N."/>
            <person name="Howell P."/>
            <person name="Walton C."/>
            <person name="Young S.K."/>
            <person name="Zeng Q."/>
            <person name="Gargeya S."/>
            <person name="Fitzgerald M."/>
            <person name="Haas B."/>
            <person name="Abouelleil A."/>
            <person name="Allen A.W."/>
            <person name="Alvarado L."/>
            <person name="Arachchi H.M."/>
            <person name="Berlin A.M."/>
            <person name="Chapman S.B."/>
            <person name="Gainer-Dewar J."/>
            <person name="Goldberg J."/>
            <person name="Griggs A."/>
            <person name="Gujja S."/>
            <person name="Hansen M."/>
            <person name="Howarth C."/>
            <person name="Imamovic A."/>
            <person name="Ireland A."/>
            <person name="Larimer J."/>
            <person name="McCowan C."/>
            <person name="Murphy C."/>
            <person name="Pearson M."/>
            <person name="Poon T.W."/>
            <person name="Priest M."/>
            <person name="Roberts A."/>
            <person name="Saif S."/>
            <person name="Shea T."/>
            <person name="Sisk P."/>
            <person name="Sykes S."/>
            <person name="Wortman J."/>
            <person name="Nusbaum C."/>
            <person name="Birren B."/>
        </authorList>
    </citation>
    <scope>NUCLEOTIDE SEQUENCE [LARGE SCALE GENOMIC DNA]</scope>
    <source>
        <strain evidence="3">FAR1</strain>
    </source>
</reference>
<dbReference type="EnsemblMetazoa" id="AFAF016715-RA">
    <property type="protein sequence ID" value="AFAF016715-PA"/>
    <property type="gene ID" value="AFAF016715"/>
</dbReference>
<accession>A0A182QTT4</accession>
<dbReference type="EMBL" id="AXCN02000285">
    <property type="status" value="NOT_ANNOTATED_CDS"/>
    <property type="molecule type" value="Genomic_DNA"/>
</dbReference>
<dbReference type="AlphaFoldDB" id="A0A182QTT4"/>
<evidence type="ECO:0000313" key="2">
    <source>
        <dbReference type="EnsemblMetazoa" id="AFAF016715-PA"/>
    </source>
</evidence>
<keyword evidence="1" id="KW-0472">Membrane</keyword>
<keyword evidence="3" id="KW-1185">Reference proteome</keyword>
<feature type="transmembrane region" description="Helical" evidence="1">
    <location>
        <begin position="226"/>
        <end position="246"/>
    </location>
</feature>
<dbReference type="VEuPathDB" id="VectorBase:AFAF016715"/>
<reference evidence="2" key="2">
    <citation type="submission" date="2020-05" db="UniProtKB">
        <authorList>
            <consortium name="EnsemblMetazoa"/>
        </authorList>
    </citation>
    <scope>IDENTIFICATION</scope>
    <source>
        <strain evidence="2">FAR1</strain>
    </source>
</reference>
<sequence>MQPTLVVAKIPYEELTMYRLPMKSVCLLLLSSFVWRIVPSSLATERHERAALVFPRGSSMGYLLAIAIPLLVPGRNIYLSHNFEANYGVPTNETQYFLWYQRFKDSKFNITKAIETNRRSRREERTRLAGFSRTYFYDQLEERLDLYGLNATGCMQRIICEVSELPLSGHNGVFGDVMSVIFRLHSKMMSIVRLLAILLALAIVVHCGNVEKHPGYDVVKSRQKRIVFPLNGAMGILFALAVPLAIPSRNIFMSYNFEGNYNSPADANIFTEGFANYIKGIVEPLTAPSVPIENYGIRRRSVGEGKLSKPRTTAQITRRHIYRMLQKHLHSQHFHGKKCLQRMICEAALHPFSEPNGVIGDLIQILLSPTSSKDENLPKEYLAAEIAGRGGSCELYRPECPKDPLEFVSVLFE</sequence>
<dbReference type="SMART" id="SM00718">
    <property type="entry name" value="DM4_12"/>
    <property type="match status" value="2"/>
</dbReference>
<name>A0A182QTT4_9DIPT</name>
<keyword evidence="1" id="KW-1133">Transmembrane helix</keyword>
<proteinExistence type="predicted"/>
<dbReference type="PANTHER" id="PTHR21398">
    <property type="entry name" value="AGAP007094-PA"/>
    <property type="match status" value="1"/>
</dbReference>
<dbReference type="Pfam" id="PF07841">
    <property type="entry name" value="DM4_12"/>
    <property type="match status" value="2"/>
</dbReference>
<dbReference type="Proteomes" id="UP000075886">
    <property type="component" value="Unassembled WGS sequence"/>
</dbReference>
<feature type="transmembrane region" description="Helical" evidence="1">
    <location>
        <begin position="188"/>
        <end position="206"/>
    </location>
</feature>